<name>A0ABQ8TGE8_PERAM</name>
<dbReference type="PANTHER" id="PTHR45749">
    <property type="match status" value="1"/>
</dbReference>
<dbReference type="EMBL" id="JAJSOF020000011">
    <property type="protein sequence ID" value="KAJ4444935.1"/>
    <property type="molecule type" value="Genomic_DNA"/>
</dbReference>
<feature type="domain" description="DUF4371" evidence="1">
    <location>
        <begin position="41"/>
        <end position="160"/>
    </location>
</feature>
<keyword evidence="3" id="KW-1185">Reference proteome</keyword>
<dbReference type="Proteomes" id="UP001148838">
    <property type="component" value="Unassembled WGS sequence"/>
</dbReference>
<protein>
    <recommendedName>
        <fullName evidence="1">DUF4371 domain-containing protein</fullName>
    </recommendedName>
</protein>
<gene>
    <name evidence="2" type="ORF">ANN_06734</name>
</gene>
<evidence type="ECO:0000259" key="1">
    <source>
        <dbReference type="Pfam" id="PF14291"/>
    </source>
</evidence>
<sequence>MEENVSPVEARGRPRKCIAAPEMTKRSQTKLASVRIDTQLDQQLKSDVARHNEMVKKNREILKRLIDATCFLAMQELPFRGHGESEDSLNKGNYIELLHLLSNYDTTLREHLESSTTFKGTSNRIQNDLITAISGVLMESIKNDISMAQHVAIILDETSDVYVILMYPPLRLASGKHRSPAPKERARSLSAVCAVHLNARDRTRNLGHRRPALYQLANQVDLRVDIRTALDRAVKRDPEMMLQMESAVFQRFVNVLLTWQGSILKKFLINRYISSLVAERISRHVVVVVTGRVEEFCVLRRSVFNDMISNIRFENPHYPKDFIRVHVYYWREVECLWRDGNNLGKICIVCFAHKFHHDLAGFEPGPPGWKTSALKDAAQCLFTCHSNLVTIIVTEHAVSTTLSCEKLLDNKLCHSNAKGMRGKNLVFAIVQSCTQYWRWYATWTRLDVLYTGTLSYAHIEIRNLVRIISRENRQ</sequence>
<dbReference type="InterPro" id="IPR025398">
    <property type="entry name" value="DUF4371"/>
</dbReference>
<organism evidence="2 3">
    <name type="scientific">Periplaneta americana</name>
    <name type="common">American cockroach</name>
    <name type="synonym">Blatta americana</name>
    <dbReference type="NCBI Taxonomy" id="6978"/>
    <lineage>
        <taxon>Eukaryota</taxon>
        <taxon>Metazoa</taxon>
        <taxon>Ecdysozoa</taxon>
        <taxon>Arthropoda</taxon>
        <taxon>Hexapoda</taxon>
        <taxon>Insecta</taxon>
        <taxon>Pterygota</taxon>
        <taxon>Neoptera</taxon>
        <taxon>Polyneoptera</taxon>
        <taxon>Dictyoptera</taxon>
        <taxon>Blattodea</taxon>
        <taxon>Blattoidea</taxon>
        <taxon>Blattidae</taxon>
        <taxon>Blattinae</taxon>
        <taxon>Periplaneta</taxon>
    </lineage>
</organism>
<evidence type="ECO:0000313" key="3">
    <source>
        <dbReference type="Proteomes" id="UP001148838"/>
    </source>
</evidence>
<evidence type="ECO:0000313" key="2">
    <source>
        <dbReference type="EMBL" id="KAJ4444935.1"/>
    </source>
</evidence>
<comment type="caution">
    <text evidence="2">The sequence shown here is derived from an EMBL/GenBank/DDBJ whole genome shotgun (WGS) entry which is preliminary data.</text>
</comment>
<reference evidence="2 3" key="1">
    <citation type="journal article" date="2022" name="Allergy">
        <title>Genome assembly and annotation of Periplaneta americana reveal a comprehensive cockroach allergen profile.</title>
        <authorList>
            <person name="Wang L."/>
            <person name="Xiong Q."/>
            <person name="Saelim N."/>
            <person name="Wang L."/>
            <person name="Nong W."/>
            <person name="Wan A.T."/>
            <person name="Shi M."/>
            <person name="Liu X."/>
            <person name="Cao Q."/>
            <person name="Hui J.H.L."/>
            <person name="Sookrung N."/>
            <person name="Leung T.F."/>
            <person name="Tungtrongchitr A."/>
            <person name="Tsui S.K.W."/>
        </authorList>
    </citation>
    <scope>NUCLEOTIDE SEQUENCE [LARGE SCALE GENOMIC DNA]</scope>
    <source>
        <strain evidence="2">PWHHKU_190912</strain>
    </source>
</reference>
<accession>A0ABQ8TGE8</accession>
<dbReference type="PANTHER" id="PTHR45749:SF28">
    <property type="entry name" value="ZINC FINGER MYM-TYPE PROTEIN 1-LIKE-RELATED"/>
    <property type="match status" value="1"/>
</dbReference>
<proteinExistence type="predicted"/>
<dbReference type="Pfam" id="PF14291">
    <property type="entry name" value="DUF4371"/>
    <property type="match status" value="1"/>
</dbReference>